<dbReference type="Pfam" id="PF00528">
    <property type="entry name" value="BPD_transp_1"/>
    <property type="match status" value="1"/>
</dbReference>
<keyword evidence="7 9" id="KW-1133">Transmembrane helix</keyword>
<dbReference type="InterPro" id="IPR010065">
    <property type="entry name" value="AA_ABC_transptr_permease_3TM"/>
</dbReference>
<dbReference type="RefSeq" id="WP_153768187.1">
    <property type="nucleotide sequence ID" value="NZ_QTKU01000002.1"/>
</dbReference>
<evidence type="ECO:0000256" key="4">
    <source>
        <dbReference type="ARBA" id="ARBA00022475"/>
    </source>
</evidence>
<evidence type="ECO:0000259" key="10">
    <source>
        <dbReference type="PROSITE" id="PS50928"/>
    </source>
</evidence>
<dbReference type="InterPro" id="IPR043429">
    <property type="entry name" value="ArtM/GltK/GlnP/TcyL/YhdX-like"/>
</dbReference>
<gene>
    <name evidence="11" type="ORF">DYI23_09415</name>
</gene>
<dbReference type="InterPro" id="IPR000515">
    <property type="entry name" value="MetI-like"/>
</dbReference>
<name>A0A944CD81_9HYPH</name>
<dbReference type="EMBL" id="QTKU01000002">
    <property type="protein sequence ID" value="MBS8260434.1"/>
    <property type="molecule type" value="Genomic_DNA"/>
</dbReference>
<feature type="transmembrane region" description="Helical" evidence="9">
    <location>
        <begin position="218"/>
        <end position="238"/>
    </location>
</feature>
<evidence type="ECO:0000256" key="8">
    <source>
        <dbReference type="ARBA" id="ARBA00023136"/>
    </source>
</evidence>
<keyword evidence="4" id="KW-1003">Cell membrane</keyword>
<feature type="transmembrane region" description="Helical" evidence="9">
    <location>
        <begin position="37"/>
        <end position="61"/>
    </location>
</feature>
<evidence type="ECO:0000313" key="12">
    <source>
        <dbReference type="Proteomes" id="UP000705379"/>
    </source>
</evidence>
<dbReference type="GO" id="GO:0043190">
    <property type="term" value="C:ATP-binding cassette (ABC) transporter complex"/>
    <property type="evidence" value="ECO:0007669"/>
    <property type="project" value="InterPro"/>
</dbReference>
<evidence type="ECO:0000256" key="1">
    <source>
        <dbReference type="ARBA" id="ARBA00004429"/>
    </source>
</evidence>
<accession>A0A944CD81</accession>
<keyword evidence="8 9" id="KW-0472">Membrane</keyword>
<dbReference type="SUPFAM" id="SSF161098">
    <property type="entry name" value="MetI-like"/>
    <property type="match status" value="1"/>
</dbReference>
<reference evidence="11" key="2">
    <citation type="journal article" date="2021" name="Microorganisms">
        <title>Bacterial Dimethylsulfoniopropionate Biosynthesis in the East China Sea.</title>
        <authorList>
            <person name="Liu J."/>
            <person name="Zhang Y."/>
            <person name="Liu J."/>
            <person name="Zhong H."/>
            <person name="Williams B.T."/>
            <person name="Zheng Y."/>
            <person name="Curson A.R.J."/>
            <person name="Sun C."/>
            <person name="Sun H."/>
            <person name="Song D."/>
            <person name="Wagner Mackenzie B."/>
            <person name="Bermejo Martinez A."/>
            <person name="Todd J.D."/>
            <person name="Zhang X.H."/>
        </authorList>
    </citation>
    <scope>NUCLEOTIDE SEQUENCE</scope>
    <source>
        <strain evidence="11">AESS21</strain>
    </source>
</reference>
<dbReference type="Gene3D" id="1.10.3720.10">
    <property type="entry name" value="MetI-like"/>
    <property type="match status" value="1"/>
</dbReference>
<keyword evidence="5 9" id="KW-0812">Transmembrane</keyword>
<protein>
    <submittedName>
        <fullName evidence="11">Amino acid ABC transporter permease</fullName>
    </submittedName>
</protein>
<evidence type="ECO:0000256" key="3">
    <source>
        <dbReference type="ARBA" id="ARBA00022448"/>
    </source>
</evidence>
<dbReference type="GO" id="GO:0022857">
    <property type="term" value="F:transmembrane transporter activity"/>
    <property type="evidence" value="ECO:0007669"/>
    <property type="project" value="InterPro"/>
</dbReference>
<dbReference type="CDD" id="cd06261">
    <property type="entry name" value="TM_PBP2"/>
    <property type="match status" value="1"/>
</dbReference>
<dbReference type="PANTHER" id="PTHR30614">
    <property type="entry name" value="MEMBRANE COMPONENT OF AMINO ACID ABC TRANSPORTER"/>
    <property type="match status" value="1"/>
</dbReference>
<evidence type="ECO:0000256" key="9">
    <source>
        <dbReference type="RuleBase" id="RU363032"/>
    </source>
</evidence>
<keyword evidence="3 9" id="KW-0813">Transport</keyword>
<comment type="caution">
    <text evidence="11">The sequence shown here is derived from an EMBL/GenBank/DDBJ whole genome shotgun (WGS) entry which is preliminary data.</text>
</comment>
<dbReference type="GO" id="GO:0006865">
    <property type="term" value="P:amino acid transport"/>
    <property type="evidence" value="ECO:0007669"/>
    <property type="project" value="UniProtKB-KW"/>
</dbReference>
<keyword evidence="6" id="KW-0029">Amino-acid transport</keyword>
<evidence type="ECO:0000256" key="2">
    <source>
        <dbReference type="ARBA" id="ARBA00010072"/>
    </source>
</evidence>
<feature type="transmembrane region" description="Helical" evidence="9">
    <location>
        <begin position="82"/>
        <end position="99"/>
    </location>
</feature>
<sequence>MIETIQDFFRTLADTYPKWNFIFFHEAAQWDRVVSGFFVTLQLSVACVILSVIIGVVGAWAQGSPSRTIRWIVQGYIQFFRNTPPLIQLLFFYFALGQFTPTVTGPDGWTEQPIISNVGWAIISLSFFAGAFNVEIFRSGIEAVPKSTLEAAESLGFTRAQTYTNITFPLALRVSLPALNNNLINLVKTTTQAIAIAVPELLYEMVSIWNDYASAQNAAMTVLFFTYIALVGVLAFGMNRWEAKLLVPGFGKARR</sequence>
<dbReference type="Proteomes" id="UP000705379">
    <property type="component" value="Unassembled WGS sequence"/>
</dbReference>
<organism evidence="11 12">
    <name type="scientific">Roseibium polysiphoniae</name>
    <dbReference type="NCBI Taxonomy" id="2571221"/>
    <lineage>
        <taxon>Bacteria</taxon>
        <taxon>Pseudomonadati</taxon>
        <taxon>Pseudomonadota</taxon>
        <taxon>Alphaproteobacteria</taxon>
        <taxon>Hyphomicrobiales</taxon>
        <taxon>Stappiaceae</taxon>
        <taxon>Roseibium</taxon>
    </lineage>
</organism>
<dbReference type="NCBIfam" id="TIGR01726">
    <property type="entry name" value="HEQRo_perm_3TM"/>
    <property type="match status" value="1"/>
</dbReference>
<dbReference type="PROSITE" id="PS50928">
    <property type="entry name" value="ABC_TM1"/>
    <property type="match status" value="1"/>
</dbReference>
<comment type="subcellular location">
    <subcellularLocation>
        <location evidence="1">Cell inner membrane</location>
        <topology evidence="1">Multi-pass membrane protein</topology>
    </subcellularLocation>
    <subcellularLocation>
        <location evidence="9">Cell membrane</location>
        <topology evidence="9">Multi-pass membrane protein</topology>
    </subcellularLocation>
</comment>
<evidence type="ECO:0000256" key="7">
    <source>
        <dbReference type="ARBA" id="ARBA00022989"/>
    </source>
</evidence>
<feature type="transmembrane region" description="Helical" evidence="9">
    <location>
        <begin position="119"/>
        <end position="137"/>
    </location>
</feature>
<evidence type="ECO:0000256" key="5">
    <source>
        <dbReference type="ARBA" id="ARBA00022692"/>
    </source>
</evidence>
<dbReference type="InterPro" id="IPR035906">
    <property type="entry name" value="MetI-like_sf"/>
</dbReference>
<dbReference type="PANTHER" id="PTHR30614:SF0">
    <property type="entry name" value="L-CYSTINE TRANSPORT SYSTEM PERMEASE PROTEIN TCYL"/>
    <property type="match status" value="1"/>
</dbReference>
<evidence type="ECO:0000313" key="11">
    <source>
        <dbReference type="EMBL" id="MBS8260434.1"/>
    </source>
</evidence>
<feature type="domain" description="ABC transmembrane type-1" evidence="10">
    <location>
        <begin position="37"/>
        <end position="235"/>
    </location>
</feature>
<evidence type="ECO:0000256" key="6">
    <source>
        <dbReference type="ARBA" id="ARBA00022970"/>
    </source>
</evidence>
<reference evidence="11" key="1">
    <citation type="submission" date="2018-08" db="EMBL/GenBank/DDBJ databases">
        <authorList>
            <person name="Jin W."/>
            <person name="Wang H."/>
            <person name="Yang Y."/>
            <person name="Li M."/>
            <person name="Liu J."/>
        </authorList>
    </citation>
    <scope>NUCLEOTIDE SEQUENCE</scope>
    <source>
        <strain evidence="11">AESS21</strain>
    </source>
</reference>
<comment type="similarity">
    <text evidence="2">Belongs to the binding-protein-dependent transport system permease family. HisMQ subfamily.</text>
</comment>
<proteinExistence type="inferred from homology"/>
<dbReference type="AlphaFoldDB" id="A0A944CD81"/>